<dbReference type="EMBL" id="KI394634">
    <property type="protein sequence ID" value="ERN02449.1"/>
    <property type="molecule type" value="Genomic_DNA"/>
</dbReference>
<dbReference type="AlphaFoldDB" id="W1P466"/>
<organism evidence="2 3">
    <name type="scientific">Amborella trichopoda</name>
    <dbReference type="NCBI Taxonomy" id="13333"/>
    <lineage>
        <taxon>Eukaryota</taxon>
        <taxon>Viridiplantae</taxon>
        <taxon>Streptophyta</taxon>
        <taxon>Embryophyta</taxon>
        <taxon>Tracheophyta</taxon>
        <taxon>Spermatophyta</taxon>
        <taxon>Magnoliopsida</taxon>
        <taxon>Amborellales</taxon>
        <taxon>Amborellaceae</taxon>
        <taxon>Amborella</taxon>
    </lineage>
</organism>
<protein>
    <submittedName>
        <fullName evidence="2">Uncharacterized protein</fullName>
    </submittedName>
</protein>
<reference evidence="3" key="1">
    <citation type="journal article" date="2013" name="Science">
        <title>The Amborella genome and the evolution of flowering plants.</title>
        <authorList>
            <consortium name="Amborella Genome Project"/>
        </authorList>
    </citation>
    <scope>NUCLEOTIDE SEQUENCE [LARGE SCALE GENOMIC DNA]</scope>
</reference>
<dbReference type="Proteomes" id="UP000017836">
    <property type="component" value="Unassembled WGS sequence"/>
</dbReference>
<proteinExistence type="predicted"/>
<keyword evidence="3" id="KW-1185">Reference proteome</keyword>
<evidence type="ECO:0000313" key="2">
    <source>
        <dbReference type="EMBL" id="ERN02449.1"/>
    </source>
</evidence>
<feature type="compositionally biased region" description="Polar residues" evidence="1">
    <location>
        <begin position="73"/>
        <end position="92"/>
    </location>
</feature>
<evidence type="ECO:0000256" key="1">
    <source>
        <dbReference type="SAM" id="MobiDB-lite"/>
    </source>
</evidence>
<name>W1P466_AMBTC</name>
<dbReference type="HOGENOM" id="CLU_1930381_0_0_1"/>
<sequence>MVNMDSNKFMILGGLDGEETASSALPPASKEQVAGNAVLDITLHLQPSLDAVNLQKNSEAVESQHPSKVVDFNRSNDSTDFSKNGLKQSMDISNLKKNNGVVDSQKPVEDANILKHNFKCKRFLPGQNVAG</sequence>
<gene>
    <name evidence="2" type="ORF">AMTR_s00096p00169890</name>
</gene>
<evidence type="ECO:0000313" key="3">
    <source>
        <dbReference type="Proteomes" id="UP000017836"/>
    </source>
</evidence>
<dbReference type="Gramene" id="ERN02449">
    <property type="protein sequence ID" value="ERN02449"/>
    <property type="gene ID" value="AMTR_s00096p00169890"/>
</dbReference>
<feature type="region of interest" description="Disordered" evidence="1">
    <location>
        <begin position="60"/>
        <end position="92"/>
    </location>
</feature>
<accession>W1P466</accession>